<dbReference type="EMBL" id="JABTDW010000001">
    <property type="protein sequence ID" value="NSB14305.1"/>
    <property type="molecule type" value="Genomic_DNA"/>
</dbReference>
<evidence type="ECO:0000313" key="1">
    <source>
        <dbReference type="EMBL" id="NSB14305.1"/>
    </source>
</evidence>
<proteinExistence type="predicted"/>
<reference evidence="1" key="1">
    <citation type="submission" date="2020-06" db="EMBL/GenBank/DDBJ databases">
        <title>Genomic insights into acetone-butanol-ethanol (ABE) fermentation by sequencing solventogenic clostridia strains.</title>
        <authorList>
            <person name="Brown S."/>
        </authorList>
    </citation>
    <scope>NUCLEOTIDE SEQUENCE</scope>
    <source>
        <strain evidence="1">DJ123</strain>
    </source>
</reference>
<protein>
    <submittedName>
        <fullName evidence="1">Uncharacterized protein</fullName>
    </submittedName>
</protein>
<sequence>MIPSDKVIIDNYLSYIITQADEMNDMIIELLSIFKI</sequence>
<accession>A0AAE5H4Y8</accession>
<evidence type="ECO:0000313" key="2">
    <source>
        <dbReference type="Proteomes" id="UP000822184"/>
    </source>
</evidence>
<organism evidence="1 2">
    <name type="scientific">Clostridium beijerinckii</name>
    <name type="common">Clostridium MP</name>
    <dbReference type="NCBI Taxonomy" id="1520"/>
    <lineage>
        <taxon>Bacteria</taxon>
        <taxon>Bacillati</taxon>
        <taxon>Bacillota</taxon>
        <taxon>Clostridia</taxon>
        <taxon>Eubacteriales</taxon>
        <taxon>Clostridiaceae</taxon>
        <taxon>Clostridium</taxon>
    </lineage>
</organism>
<dbReference type="Proteomes" id="UP000822184">
    <property type="component" value="Unassembled WGS sequence"/>
</dbReference>
<comment type="caution">
    <text evidence="1">The sequence shown here is derived from an EMBL/GenBank/DDBJ whole genome shotgun (WGS) entry which is preliminary data.</text>
</comment>
<dbReference type="AlphaFoldDB" id="A0AAE5H4Y8"/>
<gene>
    <name evidence="1" type="ORF">BCD95_002564</name>
</gene>
<name>A0AAE5H4Y8_CLOBE</name>